<dbReference type="AlphaFoldDB" id="A0A9N9LHP9"/>
<dbReference type="FunFam" id="3.40.50.720:FF:000090">
    <property type="entry name" value="NADP-dependent mannitol dehydrogenase"/>
    <property type="match status" value="1"/>
</dbReference>
<dbReference type="Gene3D" id="3.40.50.720">
    <property type="entry name" value="NAD(P)-binding Rossmann-like Domain"/>
    <property type="match status" value="1"/>
</dbReference>
<name>A0A9N9LHP9_9HELO</name>
<dbReference type="InterPro" id="IPR020904">
    <property type="entry name" value="Sc_DH/Rdtase_CS"/>
</dbReference>
<evidence type="ECO:0000256" key="2">
    <source>
        <dbReference type="ARBA" id="ARBA00022857"/>
    </source>
</evidence>
<dbReference type="PRINTS" id="PR00080">
    <property type="entry name" value="SDRFAMILY"/>
</dbReference>
<organism evidence="4 5">
    <name type="scientific">Hymenoscyphus albidus</name>
    <dbReference type="NCBI Taxonomy" id="595503"/>
    <lineage>
        <taxon>Eukaryota</taxon>
        <taxon>Fungi</taxon>
        <taxon>Dikarya</taxon>
        <taxon>Ascomycota</taxon>
        <taxon>Pezizomycotina</taxon>
        <taxon>Leotiomycetes</taxon>
        <taxon>Helotiales</taxon>
        <taxon>Helotiaceae</taxon>
        <taxon>Hymenoscyphus</taxon>
    </lineage>
</organism>
<dbReference type="Proteomes" id="UP000701801">
    <property type="component" value="Unassembled WGS sequence"/>
</dbReference>
<dbReference type="Pfam" id="PF13561">
    <property type="entry name" value="adh_short_C2"/>
    <property type="match status" value="1"/>
</dbReference>
<comment type="caution">
    <text evidence="4">The sequence shown here is derived from an EMBL/GenBank/DDBJ whole genome shotgun (WGS) entry which is preliminary data.</text>
</comment>
<dbReference type="GO" id="GO:0019594">
    <property type="term" value="P:mannitol metabolic process"/>
    <property type="evidence" value="ECO:0007669"/>
    <property type="project" value="UniProtKB-ARBA"/>
</dbReference>
<dbReference type="InterPro" id="IPR036291">
    <property type="entry name" value="NAD(P)-bd_dom_sf"/>
</dbReference>
<keyword evidence="3" id="KW-0560">Oxidoreductase</keyword>
<evidence type="ECO:0000313" key="5">
    <source>
        <dbReference type="Proteomes" id="UP000701801"/>
    </source>
</evidence>
<evidence type="ECO:0000256" key="1">
    <source>
        <dbReference type="ARBA" id="ARBA00006484"/>
    </source>
</evidence>
<dbReference type="EMBL" id="CAJVRM010000046">
    <property type="protein sequence ID" value="CAG8972549.1"/>
    <property type="molecule type" value="Genomic_DNA"/>
</dbReference>
<dbReference type="InterPro" id="IPR002347">
    <property type="entry name" value="SDR_fam"/>
</dbReference>
<dbReference type="PROSITE" id="PS00061">
    <property type="entry name" value="ADH_SHORT"/>
    <property type="match status" value="1"/>
</dbReference>
<dbReference type="PRINTS" id="PR00081">
    <property type="entry name" value="GDHRDH"/>
</dbReference>
<protein>
    <submittedName>
        <fullName evidence="4">Uncharacterized protein</fullName>
    </submittedName>
</protein>
<evidence type="ECO:0000313" key="4">
    <source>
        <dbReference type="EMBL" id="CAG8972549.1"/>
    </source>
</evidence>
<comment type="similarity">
    <text evidence="1">Belongs to the short-chain dehydrogenases/reductases (SDR) family.</text>
</comment>
<proteinExistence type="inferred from homology"/>
<dbReference type="SUPFAM" id="SSF51735">
    <property type="entry name" value="NAD(P)-binding Rossmann-fold domains"/>
    <property type="match status" value="1"/>
</dbReference>
<accession>A0A9N9LHP9</accession>
<dbReference type="GO" id="GO:0050085">
    <property type="term" value="F:mannitol 2-dehydrogenase (NADP+) activity"/>
    <property type="evidence" value="ECO:0007669"/>
    <property type="project" value="UniProtKB-ARBA"/>
</dbReference>
<sequence length="341" mass="36215">MFGRVAIRAVRSAAAPKVSRAAFSASTKLRDYEPISEKEIAAVSFEKGSVKPSKLIVSDKVEQDSARVVPLTAEMFKKMNPTLQKGSIFGKVVIVTGGARGLGNFMARACVEAGAKAIVIFDANPDLGVESAAELHNATNSSIPVDFYAIDVRDAAAIENAVASVVEKYGAPDVLINSAGIADSNIPAEKYDHDMWRRLIDINLTGSFLMSQAVGKAMMAANKPGSIVLVASMSGSIVNYPQEQSCYNASKAGVVQFGKSLAAEWAKYNIRVNCISPGYMDTALNNVPALDKQKAIWKSLTPQQRLGAVNDLNGLAVFLASDSSSFMTGSNVIIDGGYSLY</sequence>
<evidence type="ECO:0000256" key="3">
    <source>
        <dbReference type="ARBA" id="ARBA00023002"/>
    </source>
</evidence>
<gene>
    <name evidence="4" type="ORF">HYALB_00011399</name>
</gene>
<keyword evidence="2" id="KW-0521">NADP</keyword>
<dbReference type="PANTHER" id="PTHR42760">
    <property type="entry name" value="SHORT-CHAIN DEHYDROGENASES/REDUCTASES FAMILY MEMBER"/>
    <property type="match status" value="1"/>
</dbReference>
<reference evidence="4" key="1">
    <citation type="submission" date="2021-07" db="EMBL/GenBank/DDBJ databases">
        <authorList>
            <person name="Durling M."/>
        </authorList>
    </citation>
    <scope>NUCLEOTIDE SEQUENCE</scope>
</reference>
<keyword evidence="5" id="KW-1185">Reference proteome</keyword>
<dbReference type="PANTHER" id="PTHR42760:SF103">
    <property type="entry name" value="SHORT-CHAIN DEHYDROGENASE_REDUCTASE SDR"/>
    <property type="match status" value="1"/>
</dbReference>
<dbReference type="OrthoDB" id="5325318at2759"/>